<dbReference type="EMBL" id="JJML01000026">
    <property type="protein sequence ID" value="KGF72415.1"/>
    <property type="molecule type" value="Genomic_DNA"/>
</dbReference>
<gene>
    <name evidence="1" type="ORF">DO97_08465</name>
</gene>
<dbReference type="Proteomes" id="UP000030170">
    <property type="component" value="Unassembled WGS sequence"/>
</dbReference>
<comment type="caution">
    <text evidence="1">The sequence shown here is derived from an EMBL/GenBank/DDBJ whole genome shotgun (WGS) entry which is preliminary data.</text>
</comment>
<organism evidence="1 2">
    <name type="scientific">Neosynechococcus sphagnicola sy1</name>
    <dbReference type="NCBI Taxonomy" id="1497020"/>
    <lineage>
        <taxon>Bacteria</taxon>
        <taxon>Bacillati</taxon>
        <taxon>Cyanobacteriota</taxon>
        <taxon>Cyanophyceae</taxon>
        <taxon>Neosynechococcales</taxon>
        <taxon>Neosynechococcaceae</taxon>
        <taxon>Neosynechococcus</taxon>
    </lineage>
</organism>
<protein>
    <recommendedName>
        <fullName evidence="3">Calcium-binding protein</fullName>
    </recommendedName>
</protein>
<evidence type="ECO:0000313" key="1">
    <source>
        <dbReference type="EMBL" id="KGF72415.1"/>
    </source>
</evidence>
<proteinExistence type="predicted"/>
<evidence type="ECO:0008006" key="3">
    <source>
        <dbReference type="Google" id="ProtNLM"/>
    </source>
</evidence>
<keyword evidence="2" id="KW-1185">Reference proteome</keyword>
<evidence type="ECO:0000313" key="2">
    <source>
        <dbReference type="Proteomes" id="UP000030170"/>
    </source>
</evidence>
<accession>A0A098TIM4</accession>
<dbReference type="OrthoDB" id="270676at2"/>
<dbReference type="AlphaFoldDB" id="A0A098TIM4"/>
<name>A0A098TIM4_9CYAN</name>
<reference evidence="1 2" key="1">
    <citation type="journal article" date="2014" name="Mol. Ecol.">
        <title>Evolution of Synechococcus.</title>
        <authorList>
            <person name="Dvorak P."/>
            <person name="Casamatta D."/>
            <person name="Hasler P."/>
            <person name="Poulickova A."/>
            <person name="Ondrej V."/>
            <person name="Sanges R."/>
        </authorList>
    </citation>
    <scope>NUCLEOTIDE SEQUENCE [LARGE SCALE GENOMIC DNA]</scope>
    <source>
        <strain evidence="1 2">CAUP A 1101</strain>
    </source>
</reference>
<sequence length="287" mass="32606">MRILFTIPHFFNPSLGGSHSSQRAVPQQRLQAIAACIHALHQLFSKSQCLIQVGQRLAVAANRPQGHDIKVVICTTQNHHLLEQLPVLSHLYEHHPTQAEPMLLGFEAHTVLKAGLGRYDYYCFLEDDLILHDPWFFSKLSWFTSQVGAMSLLQPNRYEVAERDLVSKAYVDGDLNPWVTEPYQDIQQQSEISGMVLGTPVTFRRALNPHSGCFFLNAEQMESWVQQPYFLDRETRFVGPLESAATLGIMRAFRIYKPTADCASFLEIQHAGRQFLSLIGNQVRMAL</sequence>
<dbReference type="RefSeq" id="WP_036533674.1">
    <property type="nucleotide sequence ID" value="NZ_JJML01000026.1"/>
</dbReference>